<dbReference type="SUPFAM" id="SSF103473">
    <property type="entry name" value="MFS general substrate transporter"/>
    <property type="match status" value="1"/>
</dbReference>
<evidence type="ECO:0000313" key="7">
    <source>
        <dbReference type="EMBL" id="WAX56433.1"/>
    </source>
</evidence>
<feature type="transmembrane region" description="Helical" evidence="5">
    <location>
        <begin position="302"/>
        <end position="325"/>
    </location>
</feature>
<evidence type="ECO:0000313" key="8">
    <source>
        <dbReference type="Proteomes" id="UP001164693"/>
    </source>
</evidence>
<reference evidence="7" key="1">
    <citation type="submission" date="2022-05" db="EMBL/GenBank/DDBJ databases">
        <title>Jatrophihabitans sp. SB3-54 whole genome sequence.</title>
        <authorList>
            <person name="Suh M.K."/>
            <person name="Eom M.K."/>
            <person name="Kim J.S."/>
            <person name="Kim H.S."/>
            <person name="Do H.E."/>
            <person name="Shin Y.K."/>
            <person name="Lee J.-S."/>
        </authorList>
    </citation>
    <scope>NUCLEOTIDE SEQUENCE</scope>
    <source>
        <strain evidence="7">SB3-54</strain>
    </source>
</reference>
<feature type="transmembrane region" description="Helical" evidence="5">
    <location>
        <begin position="7"/>
        <end position="26"/>
    </location>
</feature>
<dbReference type="InterPro" id="IPR036259">
    <property type="entry name" value="MFS_trans_sf"/>
</dbReference>
<evidence type="ECO:0000256" key="5">
    <source>
        <dbReference type="SAM" id="Phobius"/>
    </source>
</evidence>
<feature type="transmembrane region" description="Helical" evidence="5">
    <location>
        <begin position="79"/>
        <end position="98"/>
    </location>
</feature>
<keyword evidence="3 5" id="KW-1133">Transmembrane helix</keyword>
<feature type="transmembrane region" description="Helical" evidence="5">
    <location>
        <begin position="250"/>
        <end position="269"/>
    </location>
</feature>
<feature type="transmembrane region" description="Helical" evidence="5">
    <location>
        <begin position="46"/>
        <end position="67"/>
    </location>
</feature>
<feature type="domain" description="Major facilitator superfamily (MFS) profile" evidence="6">
    <location>
        <begin position="170"/>
        <end position="400"/>
    </location>
</feature>
<feature type="transmembrane region" description="Helical" evidence="5">
    <location>
        <begin position="276"/>
        <end position="296"/>
    </location>
</feature>
<evidence type="ECO:0000259" key="6">
    <source>
        <dbReference type="PROSITE" id="PS50850"/>
    </source>
</evidence>
<feature type="transmembrane region" description="Helical" evidence="5">
    <location>
        <begin position="171"/>
        <end position="189"/>
    </location>
</feature>
<dbReference type="Pfam" id="PF07690">
    <property type="entry name" value="MFS_1"/>
    <property type="match status" value="1"/>
</dbReference>
<evidence type="ECO:0000256" key="4">
    <source>
        <dbReference type="ARBA" id="ARBA00023136"/>
    </source>
</evidence>
<keyword evidence="4 5" id="KW-0472">Membrane</keyword>
<dbReference type="Gene3D" id="1.20.1250.20">
    <property type="entry name" value="MFS general substrate transporter like domains"/>
    <property type="match status" value="1"/>
</dbReference>
<accession>A0ABY7JVT3</accession>
<evidence type="ECO:0000256" key="1">
    <source>
        <dbReference type="ARBA" id="ARBA00004651"/>
    </source>
</evidence>
<dbReference type="PANTHER" id="PTHR23542:SF1">
    <property type="entry name" value="MAJOR FACILITATOR SUPERFAMILY (MFS) PROFILE DOMAIN-CONTAINING PROTEIN"/>
    <property type="match status" value="1"/>
</dbReference>
<evidence type="ECO:0000256" key="3">
    <source>
        <dbReference type="ARBA" id="ARBA00022989"/>
    </source>
</evidence>
<keyword evidence="8" id="KW-1185">Reference proteome</keyword>
<feature type="transmembrane region" description="Helical" evidence="5">
    <location>
        <begin position="210"/>
        <end position="230"/>
    </location>
</feature>
<dbReference type="InterPro" id="IPR011701">
    <property type="entry name" value="MFS"/>
</dbReference>
<dbReference type="EMBL" id="CP097463">
    <property type="protein sequence ID" value="WAX56433.1"/>
    <property type="molecule type" value="Genomic_DNA"/>
</dbReference>
<dbReference type="PROSITE" id="PS50850">
    <property type="entry name" value="MFS"/>
    <property type="match status" value="1"/>
</dbReference>
<dbReference type="InterPro" id="IPR020846">
    <property type="entry name" value="MFS_dom"/>
</dbReference>
<name>A0ABY7JVT3_9ACTN</name>
<dbReference type="RefSeq" id="WP_269442966.1">
    <property type="nucleotide sequence ID" value="NZ_CP097463.1"/>
</dbReference>
<keyword evidence="2 5" id="KW-0812">Transmembrane</keyword>
<feature type="transmembrane region" description="Helical" evidence="5">
    <location>
        <begin position="337"/>
        <end position="360"/>
    </location>
</feature>
<feature type="transmembrane region" description="Helical" evidence="5">
    <location>
        <begin position="366"/>
        <end position="387"/>
    </location>
</feature>
<dbReference type="Proteomes" id="UP001164693">
    <property type="component" value="Chromosome"/>
</dbReference>
<feature type="transmembrane region" description="Helical" evidence="5">
    <location>
        <begin position="104"/>
        <end position="121"/>
    </location>
</feature>
<gene>
    <name evidence="7" type="ORF">M6B22_18115</name>
</gene>
<comment type="subcellular location">
    <subcellularLocation>
        <location evidence="1">Cell membrane</location>
        <topology evidence="1">Multi-pass membrane protein</topology>
    </subcellularLocation>
</comment>
<organism evidence="7 8">
    <name type="scientific">Jatrophihabitans cynanchi</name>
    <dbReference type="NCBI Taxonomy" id="2944128"/>
    <lineage>
        <taxon>Bacteria</taxon>
        <taxon>Bacillati</taxon>
        <taxon>Actinomycetota</taxon>
        <taxon>Actinomycetes</taxon>
        <taxon>Jatrophihabitantales</taxon>
        <taxon>Jatrophihabitantaceae</taxon>
        <taxon>Jatrophihabitans</taxon>
    </lineage>
</organism>
<evidence type="ECO:0000256" key="2">
    <source>
        <dbReference type="ARBA" id="ARBA00022692"/>
    </source>
</evidence>
<dbReference type="PANTHER" id="PTHR23542">
    <property type="match status" value="1"/>
</dbReference>
<feature type="transmembrane region" description="Helical" evidence="5">
    <location>
        <begin position="142"/>
        <end position="165"/>
    </location>
</feature>
<sequence length="400" mass="40822">MLDTYRAVFRVPGSAAFCAAGFVMRLPYAIYPVGLVLIVSAQTGRYTFAGALAGIYVAANGVGNPVLARLVDRLGQHRVLLPATAAHVLGLLVLGVLIKTDSPLWTYVPPTMLAGFAYLAVGSLTRTRWSFVLAGRPELSTAYSVESTIDEVVFTLGPLIATVLATQADPVLVLVVGGALVAAGALLLRPQRATEPPAHEAGAPRGASALLARGMVLLTLTAVAMGAIFASAEVTMVAFAGQHGDRVASGILLACFAAGSGVAGFGYGARHWSGTVLVRFRLQALIFGALPLLFLIAPNVPVLAVCAFVVGLGIAPTLITAFGLIEQLVASSALAEGLAWLTTGLSIGYGAGSSLVGPIADAHGARLAFTVTVGAGLAMAALALVLYRRLSPASEPVTVG</sequence>
<protein>
    <submittedName>
        <fullName evidence="7">MFS transporter</fullName>
    </submittedName>
</protein>
<proteinExistence type="predicted"/>